<organism evidence="2 3">
    <name type="scientific">Haemonchus contortus</name>
    <name type="common">Barber pole worm</name>
    <dbReference type="NCBI Taxonomy" id="6289"/>
    <lineage>
        <taxon>Eukaryota</taxon>
        <taxon>Metazoa</taxon>
        <taxon>Ecdysozoa</taxon>
        <taxon>Nematoda</taxon>
        <taxon>Chromadorea</taxon>
        <taxon>Rhabditida</taxon>
        <taxon>Rhabditina</taxon>
        <taxon>Rhabditomorpha</taxon>
        <taxon>Strongyloidea</taxon>
        <taxon>Trichostrongylidae</taxon>
        <taxon>Haemonchus</taxon>
    </lineage>
</organism>
<evidence type="ECO:0000313" key="3">
    <source>
        <dbReference type="WBParaSite" id="HCON_00143260-00001"/>
    </source>
</evidence>
<evidence type="ECO:0000313" key="2">
    <source>
        <dbReference type="Proteomes" id="UP000025227"/>
    </source>
</evidence>
<name>A0A7I5ECF1_HAECO</name>
<dbReference type="Proteomes" id="UP000025227">
    <property type="component" value="Unplaced"/>
</dbReference>
<sequence>MGQPWEPFTLGLFDVNTSYTCVLECRVKLKTAQLTRSGSQALERPGDPSQKADPWSEQDFISRSSSTRLNEPSAQSQELDRSKTVAWSTQELEKLANLAERHRTAKVACSGPFWSESSLPVPRTTTQ</sequence>
<proteinExistence type="predicted"/>
<protein>
    <submittedName>
        <fullName evidence="3">Uncharacterized protein</fullName>
    </submittedName>
</protein>
<dbReference type="WBParaSite" id="HCON_00143260-00001">
    <property type="protein sequence ID" value="HCON_00143260-00001"/>
    <property type="gene ID" value="HCON_00143260"/>
</dbReference>
<accession>A0A7I5ECF1</accession>
<evidence type="ECO:0000256" key="1">
    <source>
        <dbReference type="SAM" id="MobiDB-lite"/>
    </source>
</evidence>
<dbReference type="AlphaFoldDB" id="A0A7I5ECF1"/>
<keyword evidence="2" id="KW-1185">Reference proteome</keyword>
<feature type="compositionally biased region" description="Polar residues" evidence="1">
    <location>
        <begin position="59"/>
        <end position="77"/>
    </location>
</feature>
<feature type="region of interest" description="Disordered" evidence="1">
    <location>
        <begin position="34"/>
        <end position="83"/>
    </location>
</feature>
<reference evidence="3" key="1">
    <citation type="submission" date="2020-12" db="UniProtKB">
        <authorList>
            <consortium name="WormBaseParasite"/>
        </authorList>
    </citation>
    <scope>IDENTIFICATION</scope>
    <source>
        <strain evidence="3">MHco3</strain>
    </source>
</reference>